<dbReference type="Proteomes" id="UP000799444">
    <property type="component" value="Unassembled WGS sequence"/>
</dbReference>
<dbReference type="PANTHER" id="PTHR33365:SF4">
    <property type="entry name" value="CYCLOCHLOROTINE BIOSYNTHESIS PROTEIN O"/>
    <property type="match status" value="1"/>
</dbReference>
<organism evidence="3 4">
    <name type="scientific">Polyplosphaeria fusca</name>
    <dbReference type="NCBI Taxonomy" id="682080"/>
    <lineage>
        <taxon>Eukaryota</taxon>
        <taxon>Fungi</taxon>
        <taxon>Dikarya</taxon>
        <taxon>Ascomycota</taxon>
        <taxon>Pezizomycotina</taxon>
        <taxon>Dothideomycetes</taxon>
        <taxon>Pleosporomycetidae</taxon>
        <taxon>Pleosporales</taxon>
        <taxon>Tetraplosphaeriaceae</taxon>
        <taxon>Polyplosphaeria</taxon>
    </lineage>
</organism>
<dbReference type="EMBL" id="ML996112">
    <property type="protein sequence ID" value="KAF2737917.1"/>
    <property type="molecule type" value="Genomic_DNA"/>
</dbReference>
<feature type="non-terminal residue" evidence="3">
    <location>
        <position position="1"/>
    </location>
</feature>
<comment type="pathway">
    <text evidence="1">Mycotoxin biosynthesis.</text>
</comment>
<dbReference type="PANTHER" id="PTHR33365">
    <property type="entry name" value="YALI0B05434P"/>
    <property type="match status" value="1"/>
</dbReference>
<sequence length="220" mass="25739">APGLKSVDTEYQNIRFSGLRDFDSEWRGEPSPRLEEAWESVTERITTFPVTKEDVVRSGITLDLNALVRYPEERGGEIIGSVEWTHQLHCLNMLRKYLRYPYYKDAAEPLFLNPISETINHLDHCVDMLRQHIMCNADQGLVLNYWVEGRDHRHVDFNTAHKCRNFDAAYEWAKDRVKLVNWEDLRRHEGAVDLVDFPENLTRPDGSGGERVQGSRWYHP</sequence>
<evidence type="ECO:0000256" key="1">
    <source>
        <dbReference type="ARBA" id="ARBA00004685"/>
    </source>
</evidence>
<evidence type="ECO:0008006" key="5">
    <source>
        <dbReference type="Google" id="ProtNLM"/>
    </source>
</evidence>
<dbReference type="AlphaFoldDB" id="A0A9P4R6Z8"/>
<evidence type="ECO:0000313" key="3">
    <source>
        <dbReference type="EMBL" id="KAF2737917.1"/>
    </source>
</evidence>
<comment type="caution">
    <text evidence="3">The sequence shown here is derived from an EMBL/GenBank/DDBJ whole genome shotgun (WGS) entry which is preliminary data.</text>
</comment>
<accession>A0A9P4R6Z8</accession>
<proteinExistence type="inferred from homology"/>
<comment type="similarity">
    <text evidence="2">Belongs to the ustYa family.</text>
</comment>
<gene>
    <name evidence="3" type="ORF">EJ04DRAFT_430058</name>
</gene>
<dbReference type="InterPro" id="IPR021765">
    <property type="entry name" value="UstYa-like"/>
</dbReference>
<keyword evidence="4" id="KW-1185">Reference proteome</keyword>
<evidence type="ECO:0000256" key="2">
    <source>
        <dbReference type="ARBA" id="ARBA00035112"/>
    </source>
</evidence>
<reference evidence="3" key="1">
    <citation type="journal article" date="2020" name="Stud. Mycol.">
        <title>101 Dothideomycetes genomes: a test case for predicting lifestyles and emergence of pathogens.</title>
        <authorList>
            <person name="Haridas S."/>
            <person name="Albert R."/>
            <person name="Binder M."/>
            <person name="Bloem J."/>
            <person name="Labutti K."/>
            <person name="Salamov A."/>
            <person name="Andreopoulos B."/>
            <person name="Baker S."/>
            <person name="Barry K."/>
            <person name="Bills G."/>
            <person name="Bluhm B."/>
            <person name="Cannon C."/>
            <person name="Castanera R."/>
            <person name="Culley D."/>
            <person name="Daum C."/>
            <person name="Ezra D."/>
            <person name="Gonzalez J."/>
            <person name="Henrissat B."/>
            <person name="Kuo A."/>
            <person name="Liang C."/>
            <person name="Lipzen A."/>
            <person name="Lutzoni F."/>
            <person name="Magnuson J."/>
            <person name="Mondo S."/>
            <person name="Nolan M."/>
            <person name="Ohm R."/>
            <person name="Pangilinan J."/>
            <person name="Park H.-J."/>
            <person name="Ramirez L."/>
            <person name="Alfaro M."/>
            <person name="Sun H."/>
            <person name="Tritt A."/>
            <person name="Yoshinaga Y."/>
            <person name="Zwiers L.-H."/>
            <person name="Turgeon B."/>
            <person name="Goodwin S."/>
            <person name="Spatafora J."/>
            <person name="Crous P."/>
            <person name="Grigoriev I."/>
        </authorList>
    </citation>
    <scope>NUCLEOTIDE SEQUENCE</scope>
    <source>
        <strain evidence="3">CBS 125425</strain>
    </source>
</reference>
<dbReference type="OrthoDB" id="3687641at2759"/>
<evidence type="ECO:0000313" key="4">
    <source>
        <dbReference type="Proteomes" id="UP000799444"/>
    </source>
</evidence>
<dbReference type="GO" id="GO:0043386">
    <property type="term" value="P:mycotoxin biosynthetic process"/>
    <property type="evidence" value="ECO:0007669"/>
    <property type="project" value="InterPro"/>
</dbReference>
<name>A0A9P4R6Z8_9PLEO</name>
<dbReference type="Pfam" id="PF11807">
    <property type="entry name" value="UstYa"/>
    <property type="match status" value="1"/>
</dbReference>
<protein>
    <recommendedName>
        <fullName evidence="5">Tat pathway signal sequence protein</fullName>
    </recommendedName>
</protein>